<dbReference type="GeneID" id="72009706"/>
<dbReference type="Proteomes" id="UP000814176">
    <property type="component" value="Unassembled WGS sequence"/>
</dbReference>
<sequence length="108" mass="12383">MAADEDRLPPLHLSFPFTYTVPDPLPNAPFVPSAEEAEHRYHGLPSQPIFVVRSNHDIWVIPTGMEAHIQPRELRRVNDHPLNKVWEGNVDVAMDTYLVRTKVQYTSV</sequence>
<name>A0ABQ8KF56_9APHY</name>
<organism evidence="1 2">
    <name type="scientific">Rhodofomes roseus</name>
    <dbReference type="NCBI Taxonomy" id="34475"/>
    <lineage>
        <taxon>Eukaryota</taxon>
        <taxon>Fungi</taxon>
        <taxon>Dikarya</taxon>
        <taxon>Basidiomycota</taxon>
        <taxon>Agaricomycotina</taxon>
        <taxon>Agaricomycetes</taxon>
        <taxon>Polyporales</taxon>
        <taxon>Rhodofomes</taxon>
    </lineage>
</organism>
<evidence type="ECO:0000313" key="2">
    <source>
        <dbReference type="Proteomes" id="UP000814176"/>
    </source>
</evidence>
<gene>
    <name evidence="1" type="ORF">C8Q71DRAFT_907942</name>
</gene>
<reference evidence="1 2" key="1">
    <citation type="journal article" date="2021" name="Environ. Microbiol.">
        <title>Gene family expansions and transcriptome signatures uncover fungal adaptations to wood decay.</title>
        <authorList>
            <person name="Hage H."/>
            <person name="Miyauchi S."/>
            <person name="Viragh M."/>
            <person name="Drula E."/>
            <person name="Min B."/>
            <person name="Chaduli D."/>
            <person name="Navarro D."/>
            <person name="Favel A."/>
            <person name="Norest M."/>
            <person name="Lesage-Meessen L."/>
            <person name="Balint B."/>
            <person name="Merenyi Z."/>
            <person name="de Eugenio L."/>
            <person name="Morin E."/>
            <person name="Martinez A.T."/>
            <person name="Baldrian P."/>
            <person name="Stursova M."/>
            <person name="Martinez M.J."/>
            <person name="Novotny C."/>
            <person name="Magnuson J.K."/>
            <person name="Spatafora J.W."/>
            <person name="Maurice S."/>
            <person name="Pangilinan J."/>
            <person name="Andreopoulos W."/>
            <person name="LaButti K."/>
            <person name="Hundley H."/>
            <person name="Na H."/>
            <person name="Kuo A."/>
            <person name="Barry K."/>
            <person name="Lipzen A."/>
            <person name="Henrissat B."/>
            <person name="Riley R."/>
            <person name="Ahrendt S."/>
            <person name="Nagy L.G."/>
            <person name="Grigoriev I.V."/>
            <person name="Martin F."/>
            <person name="Rosso M.N."/>
        </authorList>
    </citation>
    <scope>NUCLEOTIDE SEQUENCE [LARGE SCALE GENOMIC DNA]</scope>
    <source>
        <strain evidence="1 2">CIRM-BRFM 1785</strain>
    </source>
</reference>
<comment type="caution">
    <text evidence="1">The sequence shown here is derived from an EMBL/GenBank/DDBJ whole genome shotgun (WGS) entry which is preliminary data.</text>
</comment>
<accession>A0ABQ8KF56</accession>
<keyword evidence="2" id="KW-1185">Reference proteome</keyword>
<evidence type="ECO:0000313" key="1">
    <source>
        <dbReference type="EMBL" id="KAH9836351.1"/>
    </source>
</evidence>
<dbReference type="EMBL" id="JADCUA010000011">
    <property type="protein sequence ID" value="KAH9836351.1"/>
    <property type="molecule type" value="Genomic_DNA"/>
</dbReference>
<dbReference type="RefSeq" id="XP_047778636.1">
    <property type="nucleotide sequence ID" value="XM_047928974.1"/>
</dbReference>
<protein>
    <submittedName>
        <fullName evidence="1">Uncharacterized protein</fullName>
    </submittedName>
</protein>
<proteinExistence type="predicted"/>